<organism evidence="1 2">
    <name type="scientific">Aldrovandia affinis</name>
    <dbReference type="NCBI Taxonomy" id="143900"/>
    <lineage>
        <taxon>Eukaryota</taxon>
        <taxon>Metazoa</taxon>
        <taxon>Chordata</taxon>
        <taxon>Craniata</taxon>
        <taxon>Vertebrata</taxon>
        <taxon>Euteleostomi</taxon>
        <taxon>Actinopterygii</taxon>
        <taxon>Neopterygii</taxon>
        <taxon>Teleostei</taxon>
        <taxon>Notacanthiformes</taxon>
        <taxon>Halosauridae</taxon>
        <taxon>Aldrovandia</taxon>
    </lineage>
</organism>
<protein>
    <submittedName>
        <fullName evidence="1">Uncharacterized protein</fullName>
    </submittedName>
</protein>
<comment type="caution">
    <text evidence="1">The sequence shown here is derived from an EMBL/GenBank/DDBJ whole genome shotgun (WGS) entry which is preliminary data.</text>
</comment>
<proteinExistence type="predicted"/>
<reference evidence="1" key="1">
    <citation type="journal article" date="2023" name="Science">
        <title>Genome structures resolve the early diversification of teleost fishes.</title>
        <authorList>
            <person name="Parey E."/>
            <person name="Louis A."/>
            <person name="Montfort J."/>
            <person name="Bouchez O."/>
            <person name="Roques C."/>
            <person name="Iampietro C."/>
            <person name="Lluch J."/>
            <person name="Castinel A."/>
            <person name="Donnadieu C."/>
            <person name="Desvignes T."/>
            <person name="Floi Bucao C."/>
            <person name="Jouanno E."/>
            <person name="Wen M."/>
            <person name="Mejri S."/>
            <person name="Dirks R."/>
            <person name="Jansen H."/>
            <person name="Henkel C."/>
            <person name="Chen W.J."/>
            <person name="Zahm M."/>
            <person name="Cabau C."/>
            <person name="Klopp C."/>
            <person name="Thompson A.W."/>
            <person name="Robinson-Rechavi M."/>
            <person name="Braasch I."/>
            <person name="Lecointre G."/>
            <person name="Bobe J."/>
            <person name="Postlethwait J.H."/>
            <person name="Berthelot C."/>
            <person name="Roest Crollius H."/>
            <person name="Guiguen Y."/>
        </authorList>
    </citation>
    <scope>NUCLEOTIDE SEQUENCE</scope>
    <source>
        <strain evidence="1">NC1722</strain>
    </source>
</reference>
<evidence type="ECO:0000313" key="1">
    <source>
        <dbReference type="EMBL" id="KAJ8361894.1"/>
    </source>
</evidence>
<keyword evidence="2" id="KW-1185">Reference proteome</keyword>
<evidence type="ECO:0000313" key="2">
    <source>
        <dbReference type="Proteomes" id="UP001221898"/>
    </source>
</evidence>
<sequence>MNTQKAEYALAAGRKEIANLRQKKACQIDYERRVKELKIKEVLRSHSWKVTSIEEQHLKAEFSYKAERGNLEESCLA</sequence>
<gene>
    <name evidence="1" type="ORF">AAFF_G00414130</name>
</gene>
<accession>A0AAD7VYZ1</accession>
<dbReference type="Proteomes" id="UP001221898">
    <property type="component" value="Unassembled WGS sequence"/>
</dbReference>
<dbReference type="EMBL" id="JAINUG010000844">
    <property type="protein sequence ID" value="KAJ8361894.1"/>
    <property type="molecule type" value="Genomic_DNA"/>
</dbReference>
<name>A0AAD7VYZ1_9TELE</name>
<dbReference type="AlphaFoldDB" id="A0AAD7VYZ1"/>